<accession>A0A086SUG0</accession>
<feature type="region of interest" description="Disordered" evidence="2">
    <location>
        <begin position="186"/>
        <end position="221"/>
    </location>
</feature>
<dbReference type="OrthoDB" id="408631at2759"/>
<keyword evidence="4" id="KW-1185">Reference proteome</keyword>
<dbReference type="EMBL" id="JPKY01000171">
    <property type="protein sequence ID" value="KFH40742.1"/>
    <property type="molecule type" value="Genomic_DNA"/>
</dbReference>
<dbReference type="STRING" id="857340.A0A086SUG0"/>
<dbReference type="HOGENOM" id="CLU_057721_2_0_1"/>
<feature type="compositionally biased region" description="Low complexity" evidence="2">
    <location>
        <begin position="189"/>
        <end position="202"/>
    </location>
</feature>
<protein>
    <recommendedName>
        <fullName evidence="1">Vacuolar ATPase assembly protein VMA22</fullName>
    </recommendedName>
</protein>
<dbReference type="GO" id="GO:0051082">
    <property type="term" value="F:unfolded protein binding"/>
    <property type="evidence" value="ECO:0007669"/>
    <property type="project" value="TreeGrafter"/>
</dbReference>
<reference evidence="4" key="1">
    <citation type="journal article" date="2014" name="Genome Announc.">
        <title>Genome sequence and annotation of Acremonium chrysogenum, producer of the beta-lactam antibiotic cephalosporin C.</title>
        <authorList>
            <person name="Terfehr D."/>
            <person name="Dahlmann T.A."/>
            <person name="Specht T."/>
            <person name="Zadra I."/>
            <person name="Kuernsteiner H."/>
            <person name="Kueck U."/>
        </authorList>
    </citation>
    <scope>NUCLEOTIDE SEQUENCE [LARGE SCALE GENOMIC DNA]</scope>
    <source>
        <strain evidence="4">ATCC 11550 / CBS 779.69 / DSM 880 / IAM 14645 / JCM 23072 / IMI 49137</strain>
    </source>
</reference>
<dbReference type="Proteomes" id="UP000029964">
    <property type="component" value="Unassembled WGS sequence"/>
</dbReference>
<proteinExistence type="predicted"/>
<dbReference type="Pfam" id="PF21730">
    <property type="entry name" value="Vma22_CCDC115"/>
    <property type="match status" value="1"/>
</dbReference>
<dbReference type="GO" id="GO:0070072">
    <property type="term" value="P:vacuolar proton-transporting V-type ATPase complex assembly"/>
    <property type="evidence" value="ECO:0007669"/>
    <property type="project" value="InterPro"/>
</dbReference>
<sequence>MDQDHIDSLLERYLALLDEYTRLRDRLSRLQSGVHQNIARANFSAERGLRYGQDQYDGRMRASRVLDIRVEQQQGTGVPSFGVVDATTTARTPDDGDVDSGSEEEEEAEAEEGRKDDSGEEEKEKDESVTKPVDPLRWFGLLAPMPLRNAQGLSAEAVEQVIPRLVTVDAEMRNLEIEVRRARKKRSKAAQQQNKAGAAAAADSVSAGEQVSHTTTQVEAS</sequence>
<feature type="compositionally biased region" description="Polar residues" evidence="2">
    <location>
        <begin position="207"/>
        <end position="221"/>
    </location>
</feature>
<dbReference type="PANTHER" id="PTHR31996:SF2">
    <property type="entry name" value="COILED-COIL DOMAIN-CONTAINING PROTEIN 115"/>
    <property type="match status" value="1"/>
</dbReference>
<evidence type="ECO:0000313" key="3">
    <source>
        <dbReference type="EMBL" id="KFH40742.1"/>
    </source>
</evidence>
<dbReference type="InterPro" id="IPR040357">
    <property type="entry name" value="Vma22/CCDC115"/>
</dbReference>
<evidence type="ECO:0000256" key="2">
    <source>
        <dbReference type="SAM" id="MobiDB-lite"/>
    </source>
</evidence>
<dbReference type="PANTHER" id="PTHR31996">
    <property type="entry name" value="COILED-COIL DOMAIN-CONTAINING PROTEIN 115"/>
    <property type="match status" value="1"/>
</dbReference>
<gene>
    <name evidence="3" type="ORF">ACRE_085610</name>
</gene>
<dbReference type="AlphaFoldDB" id="A0A086SUG0"/>
<organism evidence="3 4">
    <name type="scientific">Hapsidospora chrysogenum (strain ATCC 11550 / CBS 779.69 / DSM 880 / IAM 14645 / JCM 23072 / IMI 49137)</name>
    <name type="common">Acremonium chrysogenum</name>
    <dbReference type="NCBI Taxonomy" id="857340"/>
    <lineage>
        <taxon>Eukaryota</taxon>
        <taxon>Fungi</taxon>
        <taxon>Dikarya</taxon>
        <taxon>Ascomycota</taxon>
        <taxon>Pezizomycotina</taxon>
        <taxon>Sordariomycetes</taxon>
        <taxon>Hypocreomycetidae</taxon>
        <taxon>Hypocreales</taxon>
        <taxon>Bionectriaceae</taxon>
        <taxon>Hapsidospora</taxon>
    </lineage>
</organism>
<dbReference type="GO" id="GO:1990871">
    <property type="term" value="C:Vma12-Vma22 assembly complex"/>
    <property type="evidence" value="ECO:0007669"/>
    <property type="project" value="TreeGrafter"/>
</dbReference>
<feature type="compositionally biased region" description="Acidic residues" evidence="2">
    <location>
        <begin position="95"/>
        <end position="110"/>
    </location>
</feature>
<comment type="caution">
    <text evidence="3">The sequence shown here is derived from an EMBL/GenBank/DDBJ whole genome shotgun (WGS) entry which is preliminary data.</text>
</comment>
<evidence type="ECO:0000313" key="4">
    <source>
        <dbReference type="Proteomes" id="UP000029964"/>
    </source>
</evidence>
<feature type="region of interest" description="Disordered" evidence="2">
    <location>
        <begin position="77"/>
        <end position="131"/>
    </location>
</feature>
<name>A0A086SUG0_HAPC1</name>
<evidence type="ECO:0000256" key="1">
    <source>
        <dbReference type="ARBA" id="ARBA00093634"/>
    </source>
</evidence>